<dbReference type="SUPFAM" id="SSF48464">
    <property type="entry name" value="ENTH/VHS domain"/>
    <property type="match status" value="1"/>
</dbReference>
<dbReference type="Gene3D" id="3.30.70.330">
    <property type="match status" value="1"/>
</dbReference>
<dbReference type="InterPro" id="IPR006569">
    <property type="entry name" value="CID_dom"/>
</dbReference>
<evidence type="ECO:0000313" key="10">
    <source>
        <dbReference type="Proteomes" id="UP001217417"/>
    </source>
</evidence>
<feature type="domain" description="RRM" evidence="7">
    <location>
        <begin position="473"/>
        <end position="545"/>
    </location>
</feature>
<dbReference type="CDD" id="cd16984">
    <property type="entry name" value="CID_Nrd1_like"/>
    <property type="match status" value="1"/>
</dbReference>
<dbReference type="GO" id="GO:0032991">
    <property type="term" value="C:protein-containing complex"/>
    <property type="evidence" value="ECO:0007669"/>
    <property type="project" value="UniProtKB-ARBA"/>
</dbReference>
<dbReference type="GO" id="GO:0031126">
    <property type="term" value="P:sno(s)RNA 3'-end processing"/>
    <property type="evidence" value="ECO:0007669"/>
    <property type="project" value="UniProtKB-ARBA"/>
</dbReference>
<dbReference type="PROSITE" id="PS50102">
    <property type="entry name" value="RRM"/>
    <property type="match status" value="1"/>
</dbReference>
<feature type="region of interest" description="Disordered" evidence="6">
    <location>
        <begin position="374"/>
        <end position="458"/>
    </location>
</feature>
<reference evidence="9" key="1">
    <citation type="submission" date="2023-03" db="EMBL/GenBank/DDBJ databases">
        <title>Near-Complete genome sequence of Lipomyces tetrasporous NRRL Y-64009, an oleaginous yeast capable of growing on lignocellulosic hydrolysates.</title>
        <authorList>
            <consortium name="Lawrence Berkeley National Laboratory"/>
            <person name="Jagtap S.S."/>
            <person name="Liu J.-J."/>
            <person name="Walukiewicz H.E."/>
            <person name="Pangilinan J."/>
            <person name="Lipzen A."/>
            <person name="Ahrendt S."/>
            <person name="Koriabine M."/>
            <person name="Cobaugh K."/>
            <person name="Salamov A."/>
            <person name="Yoshinaga Y."/>
            <person name="Ng V."/>
            <person name="Daum C."/>
            <person name="Grigoriev I.V."/>
            <person name="Slininger P.J."/>
            <person name="Dien B.S."/>
            <person name="Jin Y.-S."/>
            <person name="Rao C.V."/>
        </authorList>
    </citation>
    <scope>NUCLEOTIDE SEQUENCE</scope>
    <source>
        <strain evidence="9">NRRL Y-64009</strain>
    </source>
</reference>
<dbReference type="InterPro" id="IPR048892">
    <property type="entry name" value="Nrd1_Seb1_dom2"/>
</dbReference>
<proteinExistence type="predicted"/>
<evidence type="ECO:0000256" key="4">
    <source>
        <dbReference type="ARBA" id="ARBA00023242"/>
    </source>
</evidence>
<evidence type="ECO:0008006" key="11">
    <source>
        <dbReference type="Google" id="ProtNLM"/>
    </source>
</evidence>
<dbReference type="FunFam" id="1.25.40.90:FF:000026">
    <property type="entry name" value="RNA binding protein Nrd1"/>
    <property type="match status" value="1"/>
</dbReference>
<dbReference type="Pfam" id="PF21380">
    <property type="entry name" value="Nrd1-Seb1_dom2"/>
    <property type="match status" value="1"/>
</dbReference>
<dbReference type="SUPFAM" id="SSF54928">
    <property type="entry name" value="RNA-binding domain, RBD"/>
    <property type="match status" value="1"/>
</dbReference>
<dbReference type="GO" id="GO:0003723">
    <property type="term" value="F:RNA binding"/>
    <property type="evidence" value="ECO:0007669"/>
    <property type="project" value="UniProtKB-UniRule"/>
</dbReference>
<dbReference type="EMBL" id="JARPMG010000004">
    <property type="protein sequence ID" value="KAJ8101159.1"/>
    <property type="molecule type" value="Genomic_DNA"/>
</dbReference>
<dbReference type="PROSITE" id="PS51391">
    <property type="entry name" value="CID"/>
    <property type="match status" value="1"/>
</dbReference>
<dbReference type="InterPro" id="IPR000504">
    <property type="entry name" value="RRM_dom"/>
</dbReference>
<dbReference type="Pfam" id="PF04818">
    <property type="entry name" value="CID"/>
    <property type="match status" value="1"/>
</dbReference>
<accession>A0AAD7QTQ2</accession>
<dbReference type="RefSeq" id="XP_056044609.1">
    <property type="nucleotide sequence ID" value="XM_056191728.1"/>
</dbReference>
<dbReference type="SMART" id="SM00360">
    <property type="entry name" value="RRM"/>
    <property type="match status" value="1"/>
</dbReference>
<feature type="domain" description="CID" evidence="8">
    <location>
        <begin position="2"/>
        <end position="155"/>
    </location>
</feature>
<keyword evidence="2" id="KW-0597">Phosphoprotein</keyword>
<dbReference type="InterPro" id="IPR008942">
    <property type="entry name" value="ENTH_VHS"/>
</dbReference>
<evidence type="ECO:0000256" key="6">
    <source>
        <dbReference type="SAM" id="MobiDB-lite"/>
    </source>
</evidence>
<dbReference type="GO" id="GO:0031124">
    <property type="term" value="P:mRNA 3'-end processing"/>
    <property type="evidence" value="ECO:0007669"/>
    <property type="project" value="UniProtKB-ARBA"/>
</dbReference>
<evidence type="ECO:0000313" key="9">
    <source>
        <dbReference type="EMBL" id="KAJ8101159.1"/>
    </source>
</evidence>
<dbReference type="SMART" id="SM00582">
    <property type="entry name" value="RPR"/>
    <property type="match status" value="1"/>
</dbReference>
<gene>
    <name evidence="9" type="ORF">POJ06DRAFT_89951</name>
</gene>
<dbReference type="GO" id="GO:0005634">
    <property type="term" value="C:nucleus"/>
    <property type="evidence" value="ECO:0007669"/>
    <property type="project" value="UniProtKB-SubCell"/>
</dbReference>
<feature type="region of interest" description="Disordered" evidence="6">
    <location>
        <begin position="207"/>
        <end position="241"/>
    </location>
</feature>
<dbReference type="Proteomes" id="UP001217417">
    <property type="component" value="Unassembled WGS sequence"/>
</dbReference>
<keyword evidence="3 5" id="KW-0694">RNA-binding</keyword>
<evidence type="ECO:0000256" key="5">
    <source>
        <dbReference type="PROSITE-ProRule" id="PRU00176"/>
    </source>
</evidence>
<evidence type="ECO:0000256" key="3">
    <source>
        <dbReference type="ARBA" id="ARBA00022884"/>
    </source>
</evidence>
<dbReference type="InterPro" id="IPR012677">
    <property type="entry name" value="Nucleotide-bd_a/b_plait_sf"/>
</dbReference>
<feature type="region of interest" description="Disordered" evidence="6">
    <location>
        <begin position="270"/>
        <end position="295"/>
    </location>
</feature>
<dbReference type="AlphaFoldDB" id="A0AAD7QTQ2"/>
<comment type="subcellular location">
    <subcellularLocation>
        <location evidence="1">Nucleus</location>
    </subcellularLocation>
</comment>
<feature type="compositionally biased region" description="Basic residues" evidence="6">
    <location>
        <begin position="413"/>
        <end position="425"/>
    </location>
</feature>
<sequence>MSSSPAVTEFESLLQSMLELRPPGVSGSKIRRLSDIAMQNFESESVLVQKLYTHFKRAPATHKLGALYVVDAIVRAYQDEARKLGQVPSPSSPEGTPAAGVYHVSDIIDSLMADIVSAPADQKDKILKVVDIWERAATFSPELLATIRSHFAKSAGSTTPPYPPPSYLLADVFKDGNTPPPALASAAATSQAAPVPSTSSILEALASMAKSEPASAPSQPAGRPKSPPKPNYSDPSSILSAFLPGAANGAHATEQKSPVPPQGQFSALAAALQQPQSQPISLPTTTQTPPTTSAATLPDMSALLPFLTSGAQQPAPQPTQPQIPGFSFPMPSAQPAAAPQVDMQQQLMLMQLLISQGVPLNQITALLQATTTAAPGSGLPMPTSQGVLPTWPPADHDDRGRGSVRSPPYSSSRRSRSPRSRRRNSRSPSYRGRSPRGRRSSTPPRRYPDVEIRPKNVTFDPTMPPGCIKVLSRTLFVGGVPNSMSEERLISVFEQAARVQGVIMNKEKRCAFLKVYYRSDAELIKTTMETYTEDDVTLRCRWGVGFGPRDCCDYTTGVSTIPVDRLTEADKRWVTSAEFGGTGGRPLEPGLVVEEPDIEIGAGVSSKAISKRMPTNSGGDMGPKSSDTNHVPRGGRRRRR</sequence>
<dbReference type="FunFam" id="3.30.70.330:FF:000397">
    <property type="entry name" value="RNA binding protein Nrd1"/>
    <property type="match status" value="1"/>
</dbReference>
<dbReference type="GO" id="GO:0006369">
    <property type="term" value="P:termination of RNA polymerase II transcription"/>
    <property type="evidence" value="ECO:0007669"/>
    <property type="project" value="UniProtKB-ARBA"/>
</dbReference>
<keyword evidence="4" id="KW-0539">Nucleus</keyword>
<dbReference type="Gene3D" id="1.25.40.90">
    <property type="match status" value="1"/>
</dbReference>
<evidence type="ECO:0000259" key="7">
    <source>
        <dbReference type="PROSITE" id="PS50102"/>
    </source>
</evidence>
<evidence type="ECO:0000256" key="2">
    <source>
        <dbReference type="ARBA" id="ARBA00022553"/>
    </source>
</evidence>
<feature type="region of interest" description="Disordered" evidence="6">
    <location>
        <begin position="603"/>
        <end position="640"/>
    </location>
</feature>
<dbReference type="GeneID" id="80886894"/>
<organism evidence="9 10">
    <name type="scientific">Lipomyces tetrasporus</name>
    <dbReference type="NCBI Taxonomy" id="54092"/>
    <lineage>
        <taxon>Eukaryota</taxon>
        <taxon>Fungi</taxon>
        <taxon>Dikarya</taxon>
        <taxon>Ascomycota</taxon>
        <taxon>Saccharomycotina</taxon>
        <taxon>Lipomycetes</taxon>
        <taxon>Lipomycetales</taxon>
        <taxon>Lipomycetaceae</taxon>
        <taxon>Lipomyces</taxon>
    </lineage>
</organism>
<feature type="compositionally biased region" description="Low complexity" evidence="6">
    <location>
        <begin position="403"/>
        <end position="412"/>
    </location>
</feature>
<name>A0AAD7QTQ2_9ASCO</name>
<dbReference type="GO" id="GO:0010629">
    <property type="term" value="P:negative regulation of gene expression"/>
    <property type="evidence" value="ECO:0007669"/>
    <property type="project" value="UniProtKB-ARBA"/>
</dbReference>
<evidence type="ECO:0000256" key="1">
    <source>
        <dbReference type="ARBA" id="ARBA00004123"/>
    </source>
</evidence>
<evidence type="ECO:0000259" key="8">
    <source>
        <dbReference type="PROSITE" id="PS51391"/>
    </source>
</evidence>
<protein>
    <recommendedName>
        <fullName evidence="11">CID domain-containing protein</fullName>
    </recommendedName>
</protein>
<comment type="caution">
    <text evidence="9">The sequence shown here is derived from an EMBL/GenBank/DDBJ whole genome shotgun (WGS) entry which is preliminary data.</text>
</comment>
<dbReference type="InterPro" id="IPR035979">
    <property type="entry name" value="RBD_domain_sf"/>
</dbReference>
<keyword evidence="10" id="KW-1185">Reference proteome</keyword>